<dbReference type="Proteomes" id="UP000586918">
    <property type="component" value="Unassembled WGS sequence"/>
</dbReference>
<feature type="region of interest" description="Disordered" evidence="1">
    <location>
        <begin position="393"/>
        <end position="446"/>
    </location>
</feature>
<keyword evidence="2" id="KW-0732">Signal</keyword>
<proteinExistence type="predicted"/>
<evidence type="ECO:0000313" key="4">
    <source>
        <dbReference type="EMBL" id="NMH91416.1"/>
    </source>
</evidence>
<dbReference type="EMBL" id="JAAXKZ010000017">
    <property type="protein sequence ID" value="NMH91416.1"/>
    <property type="molecule type" value="Genomic_DNA"/>
</dbReference>
<dbReference type="PANTHER" id="PTHR33371">
    <property type="entry name" value="INTERMEMBRANE PHOSPHOLIPID TRANSPORT SYSTEM BINDING PROTEIN MLAD-RELATED"/>
    <property type="match status" value="1"/>
</dbReference>
<dbReference type="AlphaFoldDB" id="A0A848DFR6"/>
<feature type="compositionally biased region" description="Low complexity" evidence="1">
    <location>
        <begin position="433"/>
        <end position="446"/>
    </location>
</feature>
<feature type="signal peptide" evidence="2">
    <location>
        <begin position="1"/>
        <end position="28"/>
    </location>
</feature>
<protein>
    <submittedName>
        <fullName evidence="4">MCE family protein</fullName>
    </submittedName>
</protein>
<evidence type="ECO:0000259" key="3">
    <source>
        <dbReference type="Pfam" id="PF02470"/>
    </source>
</evidence>
<name>A0A848DFR6_9PSEU</name>
<keyword evidence="5" id="KW-1185">Reference proteome</keyword>
<dbReference type="InterPro" id="IPR003399">
    <property type="entry name" value="Mce/MlaD"/>
</dbReference>
<gene>
    <name evidence="4" type="ORF">HF519_07395</name>
</gene>
<dbReference type="Pfam" id="PF02470">
    <property type="entry name" value="MlaD"/>
    <property type="match status" value="1"/>
</dbReference>
<evidence type="ECO:0000256" key="1">
    <source>
        <dbReference type="SAM" id="MobiDB-lite"/>
    </source>
</evidence>
<reference evidence="4 5" key="1">
    <citation type="submission" date="2020-04" db="EMBL/GenBank/DDBJ databases">
        <authorList>
            <person name="Klaysubun C."/>
            <person name="Duangmal K."/>
            <person name="Lipun K."/>
        </authorList>
    </citation>
    <scope>NUCLEOTIDE SEQUENCE [LARGE SCALE GENOMIC DNA]</scope>
    <source>
        <strain evidence="4 5">DSM 45300</strain>
    </source>
</reference>
<dbReference type="GO" id="GO:0005543">
    <property type="term" value="F:phospholipid binding"/>
    <property type="evidence" value="ECO:0007669"/>
    <property type="project" value="TreeGrafter"/>
</dbReference>
<accession>A0A848DFR6</accession>
<evidence type="ECO:0000313" key="5">
    <source>
        <dbReference type="Proteomes" id="UP000586918"/>
    </source>
</evidence>
<organism evidence="4 5">
    <name type="scientific">Pseudonocardia bannensis</name>
    <dbReference type="NCBI Taxonomy" id="630973"/>
    <lineage>
        <taxon>Bacteria</taxon>
        <taxon>Bacillati</taxon>
        <taxon>Actinomycetota</taxon>
        <taxon>Actinomycetes</taxon>
        <taxon>Pseudonocardiales</taxon>
        <taxon>Pseudonocardiaceae</taxon>
        <taxon>Pseudonocardia</taxon>
    </lineage>
</organism>
<feature type="domain" description="Mce/MlaD" evidence="3">
    <location>
        <begin position="40"/>
        <end position="115"/>
    </location>
</feature>
<dbReference type="InterPro" id="IPR052336">
    <property type="entry name" value="MlaD_Phospholipid_Transporter"/>
</dbReference>
<feature type="chain" id="PRO_5038549002" evidence="2">
    <location>
        <begin position="29"/>
        <end position="446"/>
    </location>
</feature>
<dbReference type="PANTHER" id="PTHR33371:SF16">
    <property type="entry name" value="MCE-FAMILY PROTEIN MCE3F"/>
    <property type="match status" value="1"/>
</dbReference>
<dbReference type="GO" id="GO:0005548">
    <property type="term" value="F:phospholipid transporter activity"/>
    <property type="evidence" value="ECO:0007669"/>
    <property type="project" value="TreeGrafter"/>
</dbReference>
<comment type="caution">
    <text evidence="4">The sequence shown here is derived from an EMBL/GenBank/DDBJ whole genome shotgun (WGS) entry which is preliminary data.</text>
</comment>
<sequence length="446" mass="46230">MRRIGRRRPRVATVVVAAVLGLTATVAAATSVRGGPDEDVVRAEFADASPLIVGNMVKSSGVKIGEVTSISIRDGRALVAMALEPGTGLPLHADATASIRPVSLLGERYIDLDRGSPSAPVLPADQPIPVGQTRSSVDLQDVLDTLDQPTGTALAAMITTLGEGVDGQGRNIDGAIQALAPALERTDQLVAILNEQNTLLTSLIDRVDPVAGALATDGGANLDRLLESTDLLLRTTAANRSAMEASLQQLPATLSRARSTLAQVAGVAEATTPTLESIRPVTDDLTELSSELQHLSAAADPALASLEPVLAEARRLLDEAAPLVHALRPAGQDLGAVATSTRPVVEHLTEHLGGLLDFIRFWALTTNGHDGLSHYFRAFVVLTPNSLTGPIPGGGDLLEPLPQSIEVPDVPGLPDAPVLGRPESGNATGLSPEQEQGLVGQLLGGR</sequence>
<evidence type="ECO:0000256" key="2">
    <source>
        <dbReference type="SAM" id="SignalP"/>
    </source>
</evidence>